<dbReference type="InterPro" id="IPR046713">
    <property type="entry name" value="DUF6786"/>
</dbReference>
<feature type="chain" id="PRO_5005298486" description="Lipoprotein" evidence="1">
    <location>
        <begin position="21"/>
        <end position="406"/>
    </location>
</feature>
<organism evidence="2 3">
    <name type="scientific">Catenovulum maritimum</name>
    <dbReference type="NCBI Taxonomy" id="1513271"/>
    <lineage>
        <taxon>Bacteria</taxon>
        <taxon>Pseudomonadati</taxon>
        <taxon>Pseudomonadota</taxon>
        <taxon>Gammaproteobacteria</taxon>
        <taxon>Alteromonadales</taxon>
        <taxon>Alteromonadaceae</taxon>
        <taxon>Catenovulum</taxon>
    </lineage>
</organism>
<evidence type="ECO:0000313" key="2">
    <source>
        <dbReference type="EMBL" id="KMT64059.1"/>
    </source>
</evidence>
<gene>
    <name evidence="2" type="ORF">XM47_16230</name>
</gene>
<name>A0A0J8GRZ1_9ALTE</name>
<protein>
    <recommendedName>
        <fullName evidence="4">Lipoprotein</fullName>
    </recommendedName>
</protein>
<evidence type="ECO:0008006" key="4">
    <source>
        <dbReference type="Google" id="ProtNLM"/>
    </source>
</evidence>
<dbReference type="Pfam" id="PF20583">
    <property type="entry name" value="DUF6786"/>
    <property type="match status" value="1"/>
</dbReference>
<dbReference type="Proteomes" id="UP000037600">
    <property type="component" value="Unassembled WGS sequence"/>
</dbReference>
<keyword evidence="3" id="KW-1185">Reference proteome</keyword>
<evidence type="ECO:0000313" key="3">
    <source>
        <dbReference type="Proteomes" id="UP000037600"/>
    </source>
</evidence>
<dbReference type="STRING" id="1513271.XM47_16230"/>
<proteinExistence type="predicted"/>
<accession>A0A0J8GRZ1</accession>
<dbReference type="OrthoDB" id="5696129at2"/>
<dbReference type="PROSITE" id="PS51257">
    <property type="entry name" value="PROKAR_LIPOPROTEIN"/>
    <property type="match status" value="1"/>
</dbReference>
<evidence type="ECO:0000256" key="1">
    <source>
        <dbReference type="SAM" id="SignalP"/>
    </source>
</evidence>
<keyword evidence="1" id="KW-0732">Signal</keyword>
<reference evidence="2 3" key="1">
    <citation type="submission" date="2015-04" db="EMBL/GenBank/DDBJ databases">
        <title>Draft Genome Sequence of the Novel Agar-Digesting Marine Bacterium Q1.</title>
        <authorList>
            <person name="Li Y."/>
            <person name="Li D."/>
            <person name="Chen G."/>
            <person name="Du Z."/>
        </authorList>
    </citation>
    <scope>NUCLEOTIDE SEQUENCE [LARGE SCALE GENOMIC DNA]</scope>
    <source>
        <strain evidence="2 3">Q1</strain>
    </source>
</reference>
<dbReference type="AlphaFoldDB" id="A0A0J8GRZ1"/>
<feature type="signal peptide" evidence="1">
    <location>
        <begin position="1"/>
        <end position="20"/>
    </location>
</feature>
<comment type="caution">
    <text evidence="2">The sequence shown here is derived from an EMBL/GenBank/DDBJ whole genome shotgun (WGS) entry which is preliminary data.</text>
</comment>
<sequence>MKRLVKIASATLCAFPLLQACTELTIEQPNIIEAEPNQFNADIRLLSKAFNPVVLSDQHRQVIVVPELQGRVMTATTNSNLGETLGWFNRAYLSQKHSSRSTPIGGADRLMFGPETGEFSQFFQPGKERIVDNLYAQDAIVLQPYQVLAQTKTQVTVQADIQLINNSGTQFDFNLNRRIKLFSKNEIEQMLETKVGKSLDYVGYGSDTKITNTGQAWRKETGLVSLWHLGAFKPSQNTTVVIPTEGEVKQATAYFNQIKPSHTQTTQTHVFYKADAEYMNKTGVPVENTKPVMGAYDAQRNLLTIILFNISSDKKANYVTASWLDSSDAYAGEIVNVFNDGPDDFGQYFGPFYEMETSSAAFELAHGESQSHYHYTLHFQGDTSELNELAIQILGVSIKQIEQVFE</sequence>
<dbReference type="EMBL" id="LAZL01000032">
    <property type="protein sequence ID" value="KMT64059.1"/>
    <property type="molecule type" value="Genomic_DNA"/>
</dbReference>
<dbReference type="RefSeq" id="WP_149865541.1">
    <property type="nucleotide sequence ID" value="NZ_KQ130504.1"/>
</dbReference>